<dbReference type="Proteomes" id="UP000239896">
    <property type="component" value="Unassembled WGS sequence"/>
</dbReference>
<keyword evidence="3" id="KW-1185">Reference proteome</keyword>
<proteinExistence type="predicted"/>
<feature type="compositionally biased region" description="Low complexity" evidence="1">
    <location>
        <begin position="21"/>
        <end position="30"/>
    </location>
</feature>
<feature type="region of interest" description="Disordered" evidence="1">
    <location>
        <begin position="1"/>
        <end position="30"/>
    </location>
</feature>
<reference evidence="2 3" key="1">
    <citation type="submission" date="2018-03" db="EMBL/GenBank/DDBJ databases">
        <title>Comparative analysis of microorganisms from saline springs in Andes Mountain Range, Colombia.</title>
        <authorList>
            <person name="Rubin E."/>
        </authorList>
    </citation>
    <scope>NUCLEOTIDE SEQUENCE [LARGE SCALE GENOMIC DNA]</scope>
    <source>
        <strain evidence="2 3">USBA 854</strain>
    </source>
</reference>
<dbReference type="EMBL" id="PVTM01000007">
    <property type="protein sequence ID" value="PRY71572.1"/>
    <property type="molecule type" value="Genomic_DNA"/>
</dbReference>
<gene>
    <name evidence="2" type="ORF">BCL64_107147</name>
</gene>
<evidence type="ECO:0000313" key="2">
    <source>
        <dbReference type="EMBL" id="PRY71572.1"/>
    </source>
</evidence>
<dbReference type="AlphaFoldDB" id="A0A2T0VMQ9"/>
<protein>
    <submittedName>
        <fullName evidence="2">Uncharacterized protein</fullName>
    </submittedName>
</protein>
<accession>A0A2T0VMQ9</accession>
<comment type="caution">
    <text evidence="2">The sequence shown here is derived from an EMBL/GenBank/DDBJ whole genome shotgun (WGS) entry which is preliminary data.</text>
</comment>
<evidence type="ECO:0000313" key="3">
    <source>
        <dbReference type="Proteomes" id="UP000239896"/>
    </source>
</evidence>
<name>A0A2T0VMQ9_9GAMM</name>
<sequence length="30" mass="3159">MIDPRSDAVIQPPPAMREALSRAAVAPRAA</sequence>
<evidence type="ECO:0000256" key="1">
    <source>
        <dbReference type="SAM" id="MobiDB-lite"/>
    </source>
</evidence>
<organism evidence="2 3">
    <name type="scientific">Halomonas ventosae</name>
    <dbReference type="NCBI Taxonomy" id="229007"/>
    <lineage>
        <taxon>Bacteria</taxon>
        <taxon>Pseudomonadati</taxon>
        <taxon>Pseudomonadota</taxon>
        <taxon>Gammaproteobacteria</taxon>
        <taxon>Oceanospirillales</taxon>
        <taxon>Halomonadaceae</taxon>
        <taxon>Halomonas</taxon>
    </lineage>
</organism>